<protein>
    <recommendedName>
        <fullName evidence="13 16">Ferrous iron transport protein B</fullName>
    </recommendedName>
</protein>
<evidence type="ECO:0000256" key="10">
    <source>
        <dbReference type="ARBA" id="ARBA00023065"/>
    </source>
</evidence>
<reference evidence="18 19" key="1">
    <citation type="submission" date="2019-11" db="EMBL/GenBank/DDBJ databases">
        <title>Genome sequence of Moorella glycerini DSM11254.</title>
        <authorList>
            <person name="Poehlein A."/>
            <person name="Boeer T."/>
            <person name="Daniel R."/>
        </authorList>
    </citation>
    <scope>NUCLEOTIDE SEQUENCE [LARGE SCALE GENOMIC DNA]</scope>
    <source>
        <strain evidence="18 19">DSM 11254</strain>
    </source>
</reference>
<evidence type="ECO:0000256" key="6">
    <source>
        <dbReference type="ARBA" id="ARBA00022692"/>
    </source>
</evidence>
<keyword evidence="5 16" id="KW-0410">Iron transport</keyword>
<dbReference type="Pfam" id="PF07664">
    <property type="entry name" value="FeoB_C"/>
    <property type="match status" value="1"/>
</dbReference>
<dbReference type="Pfam" id="PF07670">
    <property type="entry name" value="Gate"/>
    <property type="match status" value="2"/>
</dbReference>
<feature type="transmembrane region" description="Helical" evidence="16">
    <location>
        <begin position="400"/>
        <end position="422"/>
    </location>
</feature>
<dbReference type="SUPFAM" id="SSF52540">
    <property type="entry name" value="P-loop containing nucleoside triphosphate hydrolases"/>
    <property type="match status" value="1"/>
</dbReference>
<feature type="binding site" evidence="14">
    <location>
        <begin position="48"/>
        <end position="55"/>
    </location>
    <ligand>
        <name>GTP</name>
        <dbReference type="ChEBI" id="CHEBI:37565"/>
        <label>1</label>
    </ligand>
</feature>
<feature type="domain" description="FeoB-type G" evidence="17">
    <location>
        <begin position="41"/>
        <end position="197"/>
    </location>
</feature>
<dbReference type="GO" id="GO:0046872">
    <property type="term" value="F:metal ion binding"/>
    <property type="evidence" value="ECO:0007669"/>
    <property type="project" value="UniProtKB-KW"/>
</dbReference>
<keyword evidence="19" id="KW-1185">Reference proteome</keyword>
<dbReference type="CDD" id="cd01879">
    <property type="entry name" value="FeoB"/>
    <property type="match status" value="1"/>
</dbReference>
<feature type="transmembrane region" description="Helical" evidence="16">
    <location>
        <begin position="458"/>
        <end position="481"/>
    </location>
</feature>
<evidence type="ECO:0000256" key="15">
    <source>
        <dbReference type="PIRSR" id="PIRSR603373-2"/>
    </source>
</evidence>
<dbReference type="GO" id="GO:0015093">
    <property type="term" value="F:ferrous iron transmembrane transporter activity"/>
    <property type="evidence" value="ECO:0007669"/>
    <property type="project" value="UniProtKB-UniRule"/>
</dbReference>
<feature type="binding site" evidence="15">
    <location>
        <position position="59"/>
    </location>
    <ligand>
        <name>Mg(2+)</name>
        <dbReference type="ChEBI" id="CHEBI:18420"/>
        <label>2</label>
    </ligand>
</feature>
<dbReference type="InterPro" id="IPR011640">
    <property type="entry name" value="Fe2_transport_prot_B_C"/>
</dbReference>
<dbReference type="Proteomes" id="UP000425916">
    <property type="component" value="Chromosome"/>
</dbReference>
<evidence type="ECO:0000259" key="17">
    <source>
        <dbReference type="PROSITE" id="PS51711"/>
    </source>
</evidence>
<dbReference type="InterPro" id="IPR050860">
    <property type="entry name" value="FeoB_GTPase"/>
</dbReference>
<keyword evidence="9 16" id="KW-0408">Iron</keyword>
<evidence type="ECO:0000256" key="13">
    <source>
        <dbReference type="NCBIfam" id="TIGR00437"/>
    </source>
</evidence>
<feature type="binding site" evidence="15">
    <location>
        <position position="62"/>
    </location>
    <ligand>
        <name>Mg(2+)</name>
        <dbReference type="ChEBI" id="CHEBI:18420"/>
        <label>2</label>
    </ligand>
</feature>
<dbReference type="EMBL" id="CP046244">
    <property type="protein sequence ID" value="QGP93553.1"/>
    <property type="molecule type" value="Genomic_DNA"/>
</dbReference>
<dbReference type="GO" id="GO:0005886">
    <property type="term" value="C:plasma membrane"/>
    <property type="evidence" value="ECO:0007669"/>
    <property type="project" value="UniProtKB-SubCell"/>
</dbReference>
<evidence type="ECO:0000256" key="14">
    <source>
        <dbReference type="PIRSR" id="PIRSR603373-1"/>
    </source>
</evidence>
<feature type="transmembrane region" description="Helical" evidence="16">
    <location>
        <begin position="520"/>
        <end position="538"/>
    </location>
</feature>
<feature type="transmembrane region" description="Helical" evidence="16">
    <location>
        <begin position="588"/>
        <end position="608"/>
    </location>
</feature>
<organism evidence="18 19">
    <name type="scientific">Neomoorella glycerini</name>
    <dbReference type="NCBI Taxonomy" id="55779"/>
    <lineage>
        <taxon>Bacteria</taxon>
        <taxon>Bacillati</taxon>
        <taxon>Bacillota</taxon>
        <taxon>Clostridia</taxon>
        <taxon>Neomoorellales</taxon>
        <taxon>Neomoorellaceae</taxon>
        <taxon>Neomoorella</taxon>
    </lineage>
</organism>
<feature type="binding site" evidence="14">
    <location>
        <begin position="90"/>
        <end position="93"/>
    </location>
    <ligand>
        <name>GTP</name>
        <dbReference type="ChEBI" id="CHEBI:37565"/>
        <label>1</label>
    </ligand>
</feature>
<comment type="subcellular location">
    <subcellularLocation>
        <location evidence="2 16">Cell membrane</location>
        <topology evidence="2 16">Multi-pass membrane protein</topology>
    </subcellularLocation>
</comment>
<evidence type="ECO:0000256" key="4">
    <source>
        <dbReference type="ARBA" id="ARBA00022475"/>
    </source>
</evidence>
<keyword evidence="7 14" id="KW-0547">Nucleotide-binding</keyword>
<accession>A0A6I5ZTZ8</accession>
<comment type="similarity">
    <text evidence="16">Belongs to the TRAFAC class TrmE-Era-EngA-EngB-Septin-like GTPase superfamily. FeoB GTPase (TC 9.A.8) family.</text>
</comment>
<dbReference type="InterPro" id="IPR003373">
    <property type="entry name" value="Fe2_transport_prot-B"/>
</dbReference>
<dbReference type="OrthoDB" id="9809127at2"/>
<evidence type="ECO:0000313" key="19">
    <source>
        <dbReference type="Proteomes" id="UP000425916"/>
    </source>
</evidence>
<keyword evidence="11 14" id="KW-0342">GTP-binding</keyword>
<keyword evidence="4" id="KW-1003">Cell membrane</keyword>
<dbReference type="NCBIfam" id="TIGR00437">
    <property type="entry name" value="feoB"/>
    <property type="match status" value="1"/>
</dbReference>
<evidence type="ECO:0000256" key="3">
    <source>
        <dbReference type="ARBA" id="ARBA00022448"/>
    </source>
</evidence>
<evidence type="ECO:0000256" key="16">
    <source>
        <dbReference type="RuleBase" id="RU362098"/>
    </source>
</evidence>
<feature type="transmembrane region" description="Helical" evidence="16">
    <location>
        <begin position="346"/>
        <end position="371"/>
    </location>
</feature>
<dbReference type="PANTHER" id="PTHR43185:SF1">
    <property type="entry name" value="FE(2+) TRANSPORTER FEOB"/>
    <property type="match status" value="1"/>
</dbReference>
<feature type="binding site" evidence="14">
    <location>
        <begin position="148"/>
        <end position="151"/>
    </location>
    <ligand>
        <name>GTP</name>
        <dbReference type="ChEBI" id="CHEBI:37565"/>
        <label>1</label>
    </ligand>
</feature>
<keyword evidence="15" id="KW-0479">Metal-binding</keyword>
<feature type="binding site" evidence="14">
    <location>
        <begin position="73"/>
        <end position="77"/>
    </location>
    <ligand>
        <name>GTP</name>
        <dbReference type="ChEBI" id="CHEBI:37565"/>
        <label>1</label>
    </ligand>
</feature>
<evidence type="ECO:0000256" key="12">
    <source>
        <dbReference type="ARBA" id="ARBA00023136"/>
    </source>
</evidence>
<feature type="binding site" evidence="15">
    <location>
        <position position="60"/>
    </location>
    <ligand>
        <name>Mg(2+)</name>
        <dbReference type="ChEBI" id="CHEBI:18420"/>
        <label>2</label>
    </ligand>
</feature>
<keyword evidence="12 16" id="KW-0472">Membrane</keyword>
<dbReference type="PROSITE" id="PS51711">
    <property type="entry name" value="G_FEOB"/>
    <property type="match status" value="1"/>
</dbReference>
<dbReference type="AlphaFoldDB" id="A0A6I5ZTZ8"/>
<dbReference type="InterPro" id="IPR027417">
    <property type="entry name" value="P-loop_NTPase"/>
</dbReference>
<dbReference type="InterPro" id="IPR030389">
    <property type="entry name" value="G_FEOB_dom"/>
</dbReference>
<evidence type="ECO:0000256" key="8">
    <source>
        <dbReference type="ARBA" id="ARBA00022989"/>
    </source>
</evidence>
<keyword evidence="6 16" id="KW-0812">Transmembrane</keyword>
<dbReference type="GO" id="GO:0005525">
    <property type="term" value="F:GTP binding"/>
    <property type="evidence" value="ECO:0007669"/>
    <property type="project" value="UniProtKB-KW"/>
</dbReference>
<feature type="transmembrane region" description="Helical" evidence="16">
    <location>
        <begin position="617"/>
        <end position="638"/>
    </location>
</feature>
<sequence>MDSFAIQPIIPYFSRGFEPYPDILLLGCHGFRRELNIPVGVRKIVLAGNPNVGKSVFFNAFTGLYVDVSNFPGTTLEISHARVGNDFILDTPGVYGVSSFNEEERVARDVILAADIVINVVDAVHLDRDLFLTQQIIDMGIPMVVALNMIDEAARQGIKIDVEKLEELLGVPVIPTVAIKKQGLEEVKQAVARARQGHSLPELAEMLPLLEKKTRNRAEALLILEGDPFVAARHRVKPMDRQEEIYLARRRRVDAIVAAVVQETNAGASWSTRLSRWMMLPLTGIPLLALTLWILYEFIGVFVAQTVVGITEEGIMQGYYEPFIRNLIGSWLPPSSIPGTLLIGEFGILTMTVTYILGLLLPLVLGFYLGLSALEDSGYLPRIAVLVDRMLMRLGLNGRGIIPIILGFGCVTAATITTRLLASQRERRIATFLLAMAIPCSAQLAVITSMLGRLGPGYTFLYVILVASILVLAGTALNWLLPGKASDLLIDVPPLRLPQPVNVLKKTATRTRNFIQEASPLFAGGALLIGILQVTGLLDTLQNWLSPLTVNWLQLPKETATAFIMGFVRRDFGAAGLYSLPLTPAQSLVALVTITIFVPCIASALVIFKERGWREGIIIWPTILFLAFLIGGIISRILI</sequence>
<dbReference type="PANTHER" id="PTHR43185">
    <property type="entry name" value="FERROUS IRON TRANSPORT PROTEIN B"/>
    <property type="match status" value="1"/>
</dbReference>
<dbReference type="Gene3D" id="3.40.50.300">
    <property type="entry name" value="P-loop containing nucleotide triphosphate hydrolases"/>
    <property type="match status" value="1"/>
</dbReference>
<keyword evidence="8 16" id="KW-1133">Transmembrane helix</keyword>
<evidence type="ECO:0000256" key="2">
    <source>
        <dbReference type="ARBA" id="ARBA00004651"/>
    </source>
</evidence>
<feature type="transmembrane region" description="Helical" evidence="16">
    <location>
        <begin position="429"/>
        <end position="452"/>
    </location>
</feature>
<evidence type="ECO:0000256" key="5">
    <source>
        <dbReference type="ARBA" id="ARBA00022496"/>
    </source>
</evidence>
<comment type="function">
    <text evidence="1 16">Probable transporter of a GTP-driven Fe(2+) uptake system.</text>
</comment>
<dbReference type="InterPro" id="IPR011642">
    <property type="entry name" value="Gate_dom"/>
</dbReference>
<evidence type="ECO:0000256" key="7">
    <source>
        <dbReference type="ARBA" id="ARBA00022741"/>
    </source>
</evidence>
<gene>
    <name evidence="18" type="primary">der_1</name>
    <name evidence="18" type="ORF">MGLY_29690</name>
</gene>
<feature type="transmembrane region" description="Helical" evidence="16">
    <location>
        <begin position="277"/>
        <end position="296"/>
    </location>
</feature>
<keyword evidence="3 16" id="KW-0813">Transport</keyword>
<keyword evidence="10" id="KW-0406">Ion transport</keyword>
<evidence type="ECO:0000256" key="11">
    <source>
        <dbReference type="ARBA" id="ARBA00023134"/>
    </source>
</evidence>
<evidence type="ECO:0000313" key="18">
    <source>
        <dbReference type="EMBL" id="QGP93553.1"/>
    </source>
</evidence>
<dbReference type="Pfam" id="PF02421">
    <property type="entry name" value="FeoB_N"/>
    <property type="match status" value="1"/>
</dbReference>
<evidence type="ECO:0000256" key="9">
    <source>
        <dbReference type="ARBA" id="ARBA00023004"/>
    </source>
</evidence>
<feature type="binding site" evidence="15">
    <location>
        <position position="63"/>
    </location>
    <ligand>
        <name>Mg(2+)</name>
        <dbReference type="ChEBI" id="CHEBI:18420"/>
        <label>2</label>
    </ligand>
</feature>
<name>A0A6I5ZTZ8_9FIRM</name>
<evidence type="ECO:0000256" key="1">
    <source>
        <dbReference type="ARBA" id="ARBA00003926"/>
    </source>
</evidence>
<keyword evidence="15" id="KW-0460">Magnesium</keyword>
<proteinExistence type="inferred from homology"/>